<evidence type="ECO:0000256" key="5">
    <source>
        <dbReference type="ARBA" id="ARBA00023136"/>
    </source>
</evidence>
<dbReference type="AlphaFoldDB" id="A0A5P1F3D5"/>
<proteinExistence type="inferred from homology"/>
<feature type="transmembrane region" description="Helical" evidence="7">
    <location>
        <begin position="54"/>
        <end position="75"/>
    </location>
</feature>
<dbReference type="PANTHER" id="PTHR12668">
    <property type="entry name" value="TRANSMEMBRANE PROTEIN 14, 15"/>
    <property type="match status" value="1"/>
</dbReference>
<dbReference type="GO" id="GO:0009793">
    <property type="term" value="P:embryo development ending in seed dormancy"/>
    <property type="evidence" value="ECO:0007669"/>
    <property type="project" value="EnsemblPlants"/>
</dbReference>
<dbReference type="OrthoDB" id="5620at2759"/>
<keyword evidence="9" id="KW-1185">Reference proteome</keyword>
<accession>A0A5P1F3D5</accession>
<evidence type="ECO:0000256" key="6">
    <source>
        <dbReference type="SAM" id="MobiDB-lite"/>
    </source>
</evidence>
<feature type="region of interest" description="Disordered" evidence="6">
    <location>
        <begin position="16"/>
        <end position="38"/>
    </location>
</feature>
<feature type="transmembrane region" description="Helical" evidence="7">
    <location>
        <begin position="137"/>
        <end position="155"/>
    </location>
</feature>
<feature type="compositionally biased region" description="Low complexity" evidence="6">
    <location>
        <begin position="23"/>
        <end position="32"/>
    </location>
</feature>
<name>A0A5P1F3D5_ASPOF</name>
<keyword evidence="5 7" id="KW-0472">Membrane</keyword>
<feature type="transmembrane region" description="Helical" evidence="7">
    <location>
        <begin position="112"/>
        <end position="130"/>
    </location>
</feature>
<dbReference type="EMBL" id="CM007384">
    <property type="protein sequence ID" value="ONK72875.1"/>
    <property type="molecule type" value="Genomic_DNA"/>
</dbReference>
<organism evidence="8 9">
    <name type="scientific">Asparagus officinalis</name>
    <name type="common">Garden asparagus</name>
    <dbReference type="NCBI Taxonomy" id="4686"/>
    <lineage>
        <taxon>Eukaryota</taxon>
        <taxon>Viridiplantae</taxon>
        <taxon>Streptophyta</taxon>
        <taxon>Embryophyta</taxon>
        <taxon>Tracheophyta</taxon>
        <taxon>Spermatophyta</taxon>
        <taxon>Magnoliopsida</taxon>
        <taxon>Liliopsida</taxon>
        <taxon>Asparagales</taxon>
        <taxon>Asparagaceae</taxon>
        <taxon>Asparagoideae</taxon>
        <taxon>Asparagus</taxon>
    </lineage>
</organism>
<keyword evidence="4 7" id="KW-1133">Transmembrane helix</keyword>
<evidence type="ECO:0000256" key="4">
    <source>
        <dbReference type="ARBA" id="ARBA00022989"/>
    </source>
</evidence>
<dbReference type="InterPro" id="IPR044890">
    <property type="entry name" value="TMEM14_sf"/>
</dbReference>
<sequence>MSTLSAAFLTLPPTVTHPKTSRFRPSPSLSSRPKSKNRTGSLWLRCDAQLVADVAPVASAAYGTLLLGGGLFAYARSGSKGSILGGLSGAASMAAAYYLMQSPETKQAGDAIAFGSAFLFSSVFGIRLASTRKFIPSGLLLLISVGALTVFYSAYVQDKIPQDIGPI</sequence>
<dbReference type="Gramene" id="ONK72875">
    <property type="protein sequence ID" value="ONK72875"/>
    <property type="gene ID" value="A4U43_C04F24310"/>
</dbReference>
<evidence type="ECO:0000256" key="3">
    <source>
        <dbReference type="ARBA" id="ARBA00022692"/>
    </source>
</evidence>
<evidence type="ECO:0000313" key="8">
    <source>
        <dbReference type="EMBL" id="ONK72875.1"/>
    </source>
</evidence>
<dbReference type="Proteomes" id="UP000243459">
    <property type="component" value="Chromosome 4"/>
</dbReference>
<evidence type="ECO:0000313" key="9">
    <source>
        <dbReference type="Proteomes" id="UP000243459"/>
    </source>
</evidence>
<dbReference type="PANTHER" id="PTHR12668:SF38">
    <property type="entry name" value="PROTEIN FATTY ACID EXPORT 4, CHLOROPLASTIC"/>
    <property type="match status" value="1"/>
</dbReference>
<reference evidence="9" key="1">
    <citation type="journal article" date="2017" name="Nat. Commun.">
        <title>The asparagus genome sheds light on the origin and evolution of a young Y chromosome.</title>
        <authorList>
            <person name="Harkess A."/>
            <person name="Zhou J."/>
            <person name="Xu C."/>
            <person name="Bowers J.E."/>
            <person name="Van der Hulst R."/>
            <person name="Ayyampalayam S."/>
            <person name="Mercati F."/>
            <person name="Riccardi P."/>
            <person name="McKain M.R."/>
            <person name="Kakrana A."/>
            <person name="Tang H."/>
            <person name="Ray J."/>
            <person name="Groenendijk J."/>
            <person name="Arikit S."/>
            <person name="Mathioni S.M."/>
            <person name="Nakano M."/>
            <person name="Shan H."/>
            <person name="Telgmann-Rauber A."/>
            <person name="Kanno A."/>
            <person name="Yue Z."/>
            <person name="Chen H."/>
            <person name="Li W."/>
            <person name="Chen Y."/>
            <person name="Xu X."/>
            <person name="Zhang Y."/>
            <person name="Luo S."/>
            <person name="Chen H."/>
            <person name="Gao J."/>
            <person name="Mao Z."/>
            <person name="Pires J.C."/>
            <person name="Luo M."/>
            <person name="Kudrna D."/>
            <person name="Wing R.A."/>
            <person name="Meyers B.C."/>
            <person name="Yi K."/>
            <person name="Kong H."/>
            <person name="Lavrijsen P."/>
            <person name="Sunseri F."/>
            <person name="Falavigna A."/>
            <person name="Ye Y."/>
            <person name="Leebens-Mack J.H."/>
            <person name="Chen G."/>
        </authorList>
    </citation>
    <scope>NUCLEOTIDE SEQUENCE [LARGE SCALE GENOMIC DNA]</scope>
    <source>
        <strain evidence="9">cv. DH0086</strain>
    </source>
</reference>
<keyword evidence="3 7" id="KW-0812">Transmembrane</keyword>
<evidence type="ECO:0000256" key="2">
    <source>
        <dbReference type="ARBA" id="ARBA00007590"/>
    </source>
</evidence>
<dbReference type="GO" id="GO:0009706">
    <property type="term" value="C:chloroplast inner membrane"/>
    <property type="evidence" value="ECO:0007669"/>
    <property type="project" value="TreeGrafter"/>
</dbReference>
<gene>
    <name evidence="8" type="ORF">A4U43_C04F24310</name>
</gene>
<protein>
    <submittedName>
        <fullName evidence="8">Uncharacterized protein</fullName>
    </submittedName>
</protein>
<dbReference type="GO" id="GO:0015245">
    <property type="term" value="F:fatty acid transmembrane transporter activity"/>
    <property type="evidence" value="ECO:0007669"/>
    <property type="project" value="TreeGrafter"/>
</dbReference>
<comment type="subcellular location">
    <subcellularLocation>
        <location evidence="1">Membrane</location>
    </subcellularLocation>
</comment>
<evidence type="ECO:0000256" key="1">
    <source>
        <dbReference type="ARBA" id="ARBA00004370"/>
    </source>
</evidence>
<dbReference type="Gene3D" id="1.10.10.1740">
    <property type="entry name" value="Transmembrane protein 14-like"/>
    <property type="match status" value="1"/>
</dbReference>
<dbReference type="InterPro" id="IPR005349">
    <property type="entry name" value="TMEM14"/>
</dbReference>
<dbReference type="Pfam" id="PF03647">
    <property type="entry name" value="Tmemb_14"/>
    <property type="match status" value="1"/>
</dbReference>
<dbReference type="GO" id="GO:1905885">
    <property type="term" value="P:positive regulation of triglyceride transport"/>
    <property type="evidence" value="ECO:0007669"/>
    <property type="project" value="EnsemblPlants"/>
</dbReference>
<evidence type="ECO:0000256" key="7">
    <source>
        <dbReference type="SAM" id="Phobius"/>
    </source>
</evidence>
<feature type="transmembrane region" description="Helical" evidence="7">
    <location>
        <begin position="82"/>
        <end position="100"/>
    </location>
</feature>
<comment type="similarity">
    <text evidence="2">Belongs to the TMEM14 family.</text>
</comment>
<dbReference type="OMA" id="GTAYYLM"/>